<feature type="domain" description="Mannose-6-phosphate isomerase type II C-terminal" evidence="10">
    <location>
        <begin position="381"/>
        <end position="486"/>
    </location>
</feature>
<dbReference type="InterPro" id="IPR014710">
    <property type="entry name" value="RmlC-like_jellyroll"/>
</dbReference>
<dbReference type="SUPFAM" id="SSF51182">
    <property type="entry name" value="RmlC-like cupins"/>
    <property type="match status" value="1"/>
</dbReference>
<keyword evidence="6" id="KW-0342">GTP-binding</keyword>
<dbReference type="Proteomes" id="UP001596495">
    <property type="component" value="Unassembled WGS sequence"/>
</dbReference>
<evidence type="ECO:0000259" key="11">
    <source>
        <dbReference type="Pfam" id="PF22640"/>
    </source>
</evidence>
<keyword evidence="12" id="KW-0413">Isomerase</keyword>
<dbReference type="RefSeq" id="WP_382253593.1">
    <property type="nucleotide sequence ID" value="NZ_JBHTBX010000001.1"/>
</dbReference>
<dbReference type="InterPro" id="IPR005835">
    <property type="entry name" value="NTP_transferase_dom"/>
</dbReference>
<dbReference type="InterPro" id="IPR006375">
    <property type="entry name" value="Man1P_GuaTrfase/Man6P_Isoase"/>
</dbReference>
<dbReference type="Pfam" id="PF01050">
    <property type="entry name" value="MannoseP_isomer"/>
    <property type="match status" value="1"/>
</dbReference>
<dbReference type="InterPro" id="IPR049577">
    <property type="entry name" value="GMPP_N"/>
</dbReference>
<dbReference type="InterPro" id="IPR054566">
    <property type="entry name" value="ManC/GMP-like_b-helix"/>
</dbReference>
<dbReference type="EMBL" id="JBHTBX010000001">
    <property type="protein sequence ID" value="MFC7433396.1"/>
    <property type="molecule type" value="Genomic_DNA"/>
</dbReference>
<evidence type="ECO:0000256" key="1">
    <source>
        <dbReference type="ARBA" id="ARBA00006115"/>
    </source>
</evidence>
<evidence type="ECO:0000313" key="12">
    <source>
        <dbReference type="EMBL" id="MFC7433396.1"/>
    </source>
</evidence>
<dbReference type="GO" id="GO:0004475">
    <property type="term" value="F:mannose-1-phosphate guanylyltransferase (GTP) activity"/>
    <property type="evidence" value="ECO:0007669"/>
    <property type="project" value="UniProtKB-EC"/>
</dbReference>
<sequence length="493" mass="53533">MKLVTVVLSGGAGTRLWPASRQAYPKPFMKLGGSSLIEQAISRGQACGTDQLLVVTNQEYLFLTQSLLAEMADPPRPHYLLEPRGRNTAPAIAMAALSCQQTHGEDAVMLVLPADHLIPDTESFVANALEAARLALAGHLVVFGIQPTGPETGFGYIEVPKVGRESQAVLRFVEKPDLTTAQNYLATGRFFWNSGMFCFTAKSILTALAEHAPDVLGAARQVMASGSDEMLPASGSVGSAKVSMFDAHTFGLQPDISIDYAVMEKASNVMLVPARFGWSDVGAWPAVAQAHTPDAAGNTMGSTEDTHWVTINTTGTHVQVDSHGHKVVATVGVKDLVVVDTPDALLVASKQEAQNVKRVVEMLKERHIDSAPYQTTLLPPAVQRPWGTYATLKEEDGYKVKRITVRPGQSLSLQYHHKRAEHWVVVKGTAIVQIGENEFPTKTGEYRYIPLKELHRLTNTGESDLVLIEVQSGEYLGEDDIVRVSDIYGRAKK</sequence>
<evidence type="ECO:0000259" key="9">
    <source>
        <dbReference type="Pfam" id="PF00483"/>
    </source>
</evidence>
<evidence type="ECO:0000313" key="13">
    <source>
        <dbReference type="Proteomes" id="UP001596495"/>
    </source>
</evidence>
<dbReference type="CDD" id="cd02213">
    <property type="entry name" value="cupin_PMI_typeII_C"/>
    <property type="match status" value="1"/>
</dbReference>
<dbReference type="Gene3D" id="3.90.550.10">
    <property type="entry name" value="Spore Coat Polysaccharide Biosynthesis Protein SpsA, Chain A"/>
    <property type="match status" value="1"/>
</dbReference>
<keyword evidence="13" id="KW-1185">Reference proteome</keyword>
<comment type="caution">
    <text evidence="12">The sequence shown here is derived from an EMBL/GenBank/DDBJ whole genome shotgun (WGS) entry which is preliminary data.</text>
</comment>
<evidence type="ECO:0000256" key="4">
    <source>
        <dbReference type="ARBA" id="ARBA00022695"/>
    </source>
</evidence>
<keyword evidence="4 12" id="KW-0548">Nucleotidyltransferase</keyword>
<dbReference type="InterPro" id="IPR029044">
    <property type="entry name" value="Nucleotide-diphossugar_trans"/>
</dbReference>
<evidence type="ECO:0000256" key="7">
    <source>
        <dbReference type="ARBA" id="ARBA00047343"/>
    </source>
</evidence>
<accession>A0ABW2R4N0</accession>
<keyword evidence="5" id="KW-0547">Nucleotide-binding</keyword>
<dbReference type="GO" id="GO:0004476">
    <property type="term" value="F:mannose-6-phosphate isomerase activity"/>
    <property type="evidence" value="ECO:0007669"/>
    <property type="project" value="UniProtKB-EC"/>
</dbReference>
<feature type="domain" description="MannoseP isomerase/GMP-like beta-helix" evidence="11">
    <location>
        <begin position="309"/>
        <end position="363"/>
    </location>
</feature>
<evidence type="ECO:0000259" key="10">
    <source>
        <dbReference type="Pfam" id="PF01050"/>
    </source>
</evidence>
<comment type="catalytic activity">
    <reaction evidence="7">
        <text>alpha-D-mannose 1-phosphate + GTP + H(+) = GDP-alpha-D-mannose + diphosphate</text>
        <dbReference type="Rhea" id="RHEA:15229"/>
        <dbReference type="ChEBI" id="CHEBI:15378"/>
        <dbReference type="ChEBI" id="CHEBI:33019"/>
        <dbReference type="ChEBI" id="CHEBI:37565"/>
        <dbReference type="ChEBI" id="CHEBI:57527"/>
        <dbReference type="ChEBI" id="CHEBI:58409"/>
        <dbReference type="EC" id="2.7.7.13"/>
    </reaction>
</comment>
<evidence type="ECO:0000256" key="5">
    <source>
        <dbReference type="ARBA" id="ARBA00022741"/>
    </source>
</evidence>
<comment type="similarity">
    <text evidence="1 8">Belongs to the mannose-6-phosphate isomerase type 2 family.</text>
</comment>
<dbReference type="Gene3D" id="2.60.120.10">
    <property type="entry name" value="Jelly Rolls"/>
    <property type="match status" value="1"/>
</dbReference>
<evidence type="ECO:0000256" key="6">
    <source>
        <dbReference type="ARBA" id="ARBA00023134"/>
    </source>
</evidence>
<evidence type="ECO:0000256" key="2">
    <source>
        <dbReference type="ARBA" id="ARBA00012387"/>
    </source>
</evidence>
<feature type="domain" description="Nucleotidyl transferase" evidence="9">
    <location>
        <begin position="5"/>
        <end position="292"/>
    </location>
</feature>
<dbReference type="EC" id="2.7.7.13" evidence="2"/>
<keyword evidence="3 12" id="KW-0808">Transferase</keyword>
<evidence type="ECO:0000256" key="3">
    <source>
        <dbReference type="ARBA" id="ARBA00022679"/>
    </source>
</evidence>
<dbReference type="Pfam" id="PF22640">
    <property type="entry name" value="ManC_GMP_beta-helix"/>
    <property type="match status" value="1"/>
</dbReference>
<gene>
    <name evidence="12" type="ORF">ACFQNJ_02595</name>
</gene>
<protein>
    <recommendedName>
        <fullName evidence="2">mannose-1-phosphate guanylyltransferase</fullName>
        <ecNumber evidence="2">2.7.7.13</ecNumber>
    </recommendedName>
</protein>
<dbReference type="PANTHER" id="PTHR46390">
    <property type="entry name" value="MANNOSE-1-PHOSPHATE GUANYLYLTRANSFERASE"/>
    <property type="match status" value="1"/>
</dbReference>
<name>A0ABW2R4N0_9BURK</name>
<dbReference type="InterPro" id="IPR051161">
    <property type="entry name" value="Mannose-6P_isomerase_type2"/>
</dbReference>
<dbReference type="PANTHER" id="PTHR46390:SF1">
    <property type="entry name" value="MANNOSE-1-PHOSPHATE GUANYLYLTRANSFERASE"/>
    <property type="match status" value="1"/>
</dbReference>
<dbReference type="InterPro" id="IPR001538">
    <property type="entry name" value="Man6P_isomerase-2_C"/>
</dbReference>
<dbReference type="CDD" id="cd02509">
    <property type="entry name" value="GDP-M1P_Guanylyltransferase"/>
    <property type="match status" value="1"/>
</dbReference>
<organism evidence="12 13">
    <name type="scientific">Hydrogenophaga bisanensis</name>
    <dbReference type="NCBI Taxonomy" id="439611"/>
    <lineage>
        <taxon>Bacteria</taxon>
        <taxon>Pseudomonadati</taxon>
        <taxon>Pseudomonadota</taxon>
        <taxon>Betaproteobacteria</taxon>
        <taxon>Burkholderiales</taxon>
        <taxon>Comamonadaceae</taxon>
        <taxon>Hydrogenophaga</taxon>
    </lineage>
</organism>
<dbReference type="Pfam" id="PF00483">
    <property type="entry name" value="NTP_transferase"/>
    <property type="match status" value="1"/>
</dbReference>
<dbReference type="SUPFAM" id="SSF53448">
    <property type="entry name" value="Nucleotide-diphospho-sugar transferases"/>
    <property type="match status" value="1"/>
</dbReference>
<evidence type="ECO:0000256" key="8">
    <source>
        <dbReference type="RuleBase" id="RU004190"/>
    </source>
</evidence>
<dbReference type="InterPro" id="IPR011051">
    <property type="entry name" value="RmlC_Cupin_sf"/>
</dbReference>
<reference evidence="13" key="1">
    <citation type="journal article" date="2019" name="Int. J. Syst. Evol. Microbiol.">
        <title>The Global Catalogue of Microorganisms (GCM) 10K type strain sequencing project: providing services to taxonomists for standard genome sequencing and annotation.</title>
        <authorList>
            <consortium name="The Broad Institute Genomics Platform"/>
            <consortium name="The Broad Institute Genome Sequencing Center for Infectious Disease"/>
            <person name="Wu L."/>
            <person name="Ma J."/>
        </authorList>
    </citation>
    <scope>NUCLEOTIDE SEQUENCE [LARGE SCALE GENOMIC DNA]</scope>
    <source>
        <strain evidence="13">CCUG 54518</strain>
    </source>
</reference>
<dbReference type="NCBIfam" id="TIGR01479">
    <property type="entry name" value="GMP_PMI"/>
    <property type="match status" value="1"/>
</dbReference>
<proteinExistence type="inferred from homology"/>